<protein>
    <submittedName>
        <fullName evidence="3 4">Uncharacterized protein</fullName>
    </submittedName>
</protein>
<accession>A0AA85JAI9</accession>
<evidence type="ECO:0000313" key="4">
    <source>
        <dbReference type="WBParaSite" id="TREG1_18990.2"/>
    </source>
</evidence>
<feature type="compositionally biased region" description="Polar residues" evidence="1">
    <location>
        <begin position="92"/>
        <end position="120"/>
    </location>
</feature>
<keyword evidence="2" id="KW-1185">Reference proteome</keyword>
<dbReference type="WBParaSite" id="TREG1_18990.4">
    <property type="protein sequence ID" value="TREG1_18990.4"/>
    <property type="gene ID" value="TREG1_18990"/>
</dbReference>
<reference evidence="2" key="1">
    <citation type="submission" date="2022-06" db="EMBL/GenBank/DDBJ databases">
        <authorList>
            <person name="Berger JAMES D."/>
            <person name="Berger JAMES D."/>
        </authorList>
    </citation>
    <scope>NUCLEOTIDE SEQUENCE [LARGE SCALE GENOMIC DNA]</scope>
</reference>
<dbReference type="WBParaSite" id="TREG1_18990.1">
    <property type="protein sequence ID" value="TREG1_18990.1"/>
    <property type="gene ID" value="TREG1_18990"/>
</dbReference>
<evidence type="ECO:0000313" key="3">
    <source>
        <dbReference type="WBParaSite" id="TREG1_18990.1"/>
    </source>
</evidence>
<feature type="region of interest" description="Disordered" evidence="1">
    <location>
        <begin position="88"/>
        <end position="167"/>
    </location>
</feature>
<evidence type="ECO:0000313" key="2">
    <source>
        <dbReference type="Proteomes" id="UP000050795"/>
    </source>
</evidence>
<dbReference type="WBParaSite" id="TREG1_18990.3">
    <property type="protein sequence ID" value="TREG1_18990.3"/>
    <property type="gene ID" value="TREG1_18990"/>
</dbReference>
<dbReference type="AlphaFoldDB" id="A0AA85JAI9"/>
<evidence type="ECO:0000313" key="5">
    <source>
        <dbReference type="WBParaSite" id="TREG1_18990.3"/>
    </source>
</evidence>
<feature type="compositionally biased region" description="Basic residues" evidence="1">
    <location>
        <begin position="151"/>
        <end position="167"/>
    </location>
</feature>
<dbReference type="WBParaSite" id="TREG1_18990.2">
    <property type="protein sequence ID" value="TREG1_18990.2"/>
    <property type="gene ID" value="TREG1_18990"/>
</dbReference>
<reference evidence="3 4" key="2">
    <citation type="submission" date="2023-11" db="UniProtKB">
        <authorList>
            <consortium name="WormBaseParasite"/>
        </authorList>
    </citation>
    <scope>IDENTIFICATION</scope>
</reference>
<name>A0AA85JAI9_TRIRE</name>
<dbReference type="Proteomes" id="UP000050795">
    <property type="component" value="Unassembled WGS sequence"/>
</dbReference>
<sequence length="167" mass="19328">MADIDMSKLGISKNLLQMNFMRRTVISKEKAVNKPTADIPSNSQEEEFKLPSFVEEHIRKKTKALESQNRYRFFKSIFQPYDVPPGFRESFGSFTPPNTSQSQTSDPTHSSNSVSASFTGKNEALNSLGRVSETSMRFRRLLDPKPYTSYKPKRTNRKKKKKRRRQL</sequence>
<organism evidence="2 5">
    <name type="scientific">Trichobilharzia regenti</name>
    <name type="common">Nasal bird schistosome</name>
    <dbReference type="NCBI Taxonomy" id="157069"/>
    <lineage>
        <taxon>Eukaryota</taxon>
        <taxon>Metazoa</taxon>
        <taxon>Spiralia</taxon>
        <taxon>Lophotrochozoa</taxon>
        <taxon>Platyhelminthes</taxon>
        <taxon>Trematoda</taxon>
        <taxon>Digenea</taxon>
        <taxon>Strigeidida</taxon>
        <taxon>Schistosomatoidea</taxon>
        <taxon>Schistosomatidae</taxon>
        <taxon>Trichobilharzia</taxon>
    </lineage>
</organism>
<proteinExistence type="predicted"/>
<evidence type="ECO:0000256" key="1">
    <source>
        <dbReference type="SAM" id="MobiDB-lite"/>
    </source>
</evidence>